<protein>
    <submittedName>
        <fullName evidence="1">Uncharacterized protein</fullName>
    </submittedName>
</protein>
<dbReference type="Proteomes" id="UP001642487">
    <property type="component" value="Chromosome 4"/>
</dbReference>
<proteinExistence type="predicted"/>
<keyword evidence="2" id="KW-1185">Reference proteome</keyword>
<accession>A0ABP0YKH7</accession>
<sequence>MFRLPTATISGNKYTDASLQPHSGETMFPGIPMGNPLPKPSTTVDPNRQTHNAFAWESEAALKTIMCFLVMAMAVCFLLLLEWTSTTILSLELICKTTDAEKLQQSLTYIDASSSYKFRDTAHYLIQLPTQYFSARSSVTIYNYFSWTAAYESQNLQATQDFIKMNMKSTANPEDFIKMNMKSTANKDNEQYIMVTLLLAVVDRRRCNFPNVKTFDDVIGVLHIIKSINRFYQCYLLVEDLFWTHPFNNVTDLPSLNLIVHPQPQQLTPTVATY</sequence>
<organism evidence="1 2">
    <name type="scientific">Citrullus colocynthis</name>
    <name type="common">colocynth</name>
    <dbReference type="NCBI Taxonomy" id="252529"/>
    <lineage>
        <taxon>Eukaryota</taxon>
        <taxon>Viridiplantae</taxon>
        <taxon>Streptophyta</taxon>
        <taxon>Embryophyta</taxon>
        <taxon>Tracheophyta</taxon>
        <taxon>Spermatophyta</taxon>
        <taxon>Magnoliopsida</taxon>
        <taxon>eudicotyledons</taxon>
        <taxon>Gunneridae</taxon>
        <taxon>Pentapetalae</taxon>
        <taxon>rosids</taxon>
        <taxon>fabids</taxon>
        <taxon>Cucurbitales</taxon>
        <taxon>Cucurbitaceae</taxon>
        <taxon>Benincaseae</taxon>
        <taxon>Citrullus</taxon>
    </lineage>
</organism>
<evidence type="ECO:0000313" key="1">
    <source>
        <dbReference type="EMBL" id="CAK9321004.1"/>
    </source>
</evidence>
<name>A0ABP0YKH7_9ROSI</name>
<reference evidence="1 2" key="1">
    <citation type="submission" date="2024-03" db="EMBL/GenBank/DDBJ databases">
        <authorList>
            <person name="Gkanogiannis A."/>
            <person name="Becerra Lopez-Lavalle L."/>
        </authorList>
    </citation>
    <scope>NUCLEOTIDE SEQUENCE [LARGE SCALE GENOMIC DNA]</scope>
</reference>
<dbReference type="EMBL" id="OZ021738">
    <property type="protein sequence ID" value="CAK9321004.1"/>
    <property type="molecule type" value="Genomic_DNA"/>
</dbReference>
<gene>
    <name evidence="1" type="ORF">CITCOLO1_LOCUS13063</name>
</gene>
<evidence type="ECO:0000313" key="2">
    <source>
        <dbReference type="Proteomes" id="UP001642487"/>
    </source>
</evidence>